<keyword evidence="3" id="KW-1185">Reference proteome</keyword>
<comment type="caution">
    <text evidence="2">The sequence shown here is derived from an EMBL/GenBank/DDBJ whole genome shotgun (WGS) entry which is preliminary data.</text>
</comment>
<dbReference type="InterPro" id="IPR036597">
    <property type="entry name" value="Fido-like_dom_sf"/>
</dbReference>
<organism evidence="2 3">
    <name type="scientific">Candidatus Enterococcus testudinis</name>
    <dbReference type="NCBI Taxonomy" id="1834191"/>
    <lineage>
        <taxon>Bacteria</taxon>
        <taxon>Bacillati</taxon>
        <taxon>Bacillota</taxon>
        <taxon>Bacilli</taxon>
        <taxon>Lactobacillales</taxon>
        <taxon>Enterococcaceae</taxon>
        <taxon>Enterococcus</taxon>
    </lineage>
</organism>
<sequence length="130" mass="15006">MKLNVIQIKNYSPKETIGIIDKNVLSMAVNQPKKHIFGKDLYPDHFSKAAVLLINLIKKHPFHNANKRTAFLAVYVFLKLNGYFLRMENQEVVEFVVNIATYLGDFNDLKEITADRLKNHSTKIDAKNMK</sequence>
<dbReference type="Pfam" id="PF02661">
    <property type="entry name" value="Fic"/>
    <property type="match status" value="1"/>
</dbReference>
<dbReference type="OrthoDB" id="9802752at2"/>
<dbReference type="Gene3D" id="1.20.120.1870">
    <property type="entry name" value="Fic/DOC protein, Fido domain"/>
    <property type="match status" value="1"/>
</dbReference>
<dbReference type="NCBIfam" id="TIGR01550">
    <property type="entry name" value="DOC_P1"/>
    <property type="match status" value="1"/>
</dbReference>
<dbReference type="PROSITE" id="PS51459">
    <property type="entry name" value="FIDO"/>
    <property type="match status" value="1"/>
</dbReference>
<evidence type="ECO:0000313" key="3">
    <source>
        <dbReference type="Proteomes" id="UP000195043"/>
    </source>
</evidence>
<proteinExistence type="predicted"/>
<dbReference type="GO" id="GO:0016301">
    <property type="term" value="F:kinase activity"/>
    <property type="evidence" value="ECO:0007669"/>
    <property type="project" value="InterPro"/>
</dbReference>
<protein>
    <submittedName>
        <fullName evidence="2">Doc</fullName>
    </submittedName>
</protein>
<dbReference type="InterPro" id="IPR053737">
    <property type="entry name" value="Type_II_TA_Toxin"/>
</dbReference>
<evidence type="ECO:0000313" key="2">
    <source>
        <dbReference type="EMBL" id="OTN76192.1"/>
    </source>
</evidence>
<evidence type="ECO:0000259" key="1">
    <source>
        <dbReference type="PROSITE" id="PS51459"/>
    </source>
</evidence>
<dbReference type="InterPro" id="IPR003812">
    <property type="entry name" value="Fido"/>
</dbReference>
<dbReference type="InterPro" id="IPR006440">
    <property type="entry name" value="Doc"/>
</dbReference>
<dbReference type="Proteomes" id="UP000195043">
    <property type="component" value="Unassembled WGS sequence"/>
</dbReference>
<dbReference type="STRING" id="1834191.A5886_001269"/>
<dbReference type="PANTHER" id="PTHR39426:SF1">
    <property type="entry name" value="HOMOLOGY TO DEATH-ON-CURING PROTEIN OF PHAGE P1"/>
    <property type="match status" value="1"/>
</dbReference>
<dbReference type="PANTHER" id="PTHR39426">
    <property type="entry name" value="HOMOLOGY TO DEATH-ON-CURING PROTEIN OF PHAGE P1"/>
    <property type="match status" value="1"/>
</dbReference>
<name>A0A242A5F8_9ENTE</name>
<accession>A0A242A5F8</accession>
<reference evidence="2 3" key="1">
    <citation type="submission" date="2017-05" db="EMBL/GenBank/DDBJ databases">
        <title>The Genome Sequence of Enterococcus sp. 8G7_MSG3316.</title>
        <authorList>
            <consortium name="The Broad Institute Genomics Platform"/>
            <consortium name="The Broad Institute Genomic Center for Infectious Diseases"/>
            <person name="Earl A."/>
            <person name="Manson A."/>
            <person name="Schwartman J."/>
            <person name="Gilmore M."/>
            <person name="Abouelleil A."/>
            <person name="Cao P."/>
            <person name="Chapman S."/>
            <person name="Cusick C."/>
            <person name="Shea T."/>
            <person name="Young S."/>
            <person name="Neafsey D."/>
            <person name="Nusbaum C."/>
            <person name="Birren B."/>
        </authorList>
    </citation>
    <scope>NUCLEOTIDE SEQUENCE [LARGE SCALE GENOMIC DNA]</scope>
    <source>
        <strain evidence="2 3">8G7_MSG3316</strain>
    </source>
</reference>
<gene>
    <name evidence="2" type="ORF">A5886_001269</name>
</gene>
<dbReference type="AlphaFoldDB" id="A0A242A5F8"/>
<dbReference type="RefSeq" id="WP_086276007.1">
    <property type="nucleotide sequence ID" value="NZ_NGKU01000001.1"/>
</dbReference>
<dbReference type="SUPFAM" id="SSF140931">
    <property type="entry name" value="Fic-like"/>
    <property type="match status" value="1"/>
</dbReference>
<feature type="domain" description="Fido" evidence="1">
    <location>
        <begin position="1"/>
        <end position="115"/>
    </location>
</feature>
<dbReference type="EMBL" id="NGKU01000001">
    <property type="protein sequence ID" value="OTN76192.1"/>
    <property type="molecule type" value="Genomic_DNA"/>
</dbReference>